<gene>
    <name evidence="2" type="ORF">AVDCRST_MAG20-672</name>
</gene>
<evidence type="ECO:0000256" key="1">
    <source>
        <dbReference type="SAM" id="MobiDB-lite"/>
    </source>
</evidence>
<name>A0A6J4HAQ8_9ACTN</name>
<dbReference type="GO" id="GO:0016691">
    <property type="term" value="F:chloride peroxidase activity"/>
    <property type="evidence" value="ECO:0007669"/>
    <property type="project" value="UniProtKB-EC"/>
</dbReference>
<sequence length="220" mass="25569">GTPDRRGREQHPDRALLRGPGCRPARRPHPRVSAERPQLGAADRGPARRWVPGHHLRPTRLRPVVEGRDRLRLRHVRRRPEHPDGDARPPERDPRRVLDGYGRGRPLRLPIRLRPGSEARVPRIARALPRGARRQPRGTAAEGLRRHRSRGEKRPLRLVHPVLLRLLQPRGEPRQPHQPGGGQRQLERRHLQRSRGGLRRRLLLDRGLSRRRRGGPRKRQ</sequence>
<feature type="non-terminal residue" evidence="2">
    <location>
        <position position="220"/>
    </location>
</feature>
<reference evidence="2" key="1">
    <citation type="submission" date="2020-02" db="EMBL/GenBank/DDBJ databases">
        <authorList>
            <person name="Meier V. D."/>
        </authorList>
    </citation>
    <scope>NUCLEOTIDE SEQUENCE</scope>
    <source>
        <strain evidence="2">AVDCRST_MAG20</strain>
    </source>
</reference>
<feature type="compositionally biased region" description="Basic and acidic residues" evidence="1">
    <location>
        <begin position="81"/>
        <end position="98"/>
    </location>
</feature>
<feature type="compositionally biased region" description="Basic residues" evidence="1">
    <location>
        <begin position="209"/>
        <end position="220"/>
    </location>
</feature>
<evidence type="ECO:0000313" key="2">
    <source>
        <dbReference type="EMBL" id="CAA9219808.1"/>
    </source>
</evidence>
<keyword evidence="2" id="KW-0560">Oxidoreductase</keyword>
<organism evidence="2">
    <name type="scientific">uncultured Acidimicrobiales bacterium</name>
    <dbReference type="NCBI Taxonomy" id="310071"/>
    <lineage>
        <taxon>Bacteria</taxon>
        <taxon>Bacillati</taxon>
        <taxon>Actinomycetota</taxon>
        <taxon>Acidimicrobiia</taxon>
        <taxon>Acidimicrobiales</taxon>
        <taxon>environmental samples</taxon>
    </lineage>
</organism>
<feature type="compositionally biased region" description="Low complexity" evidence="1">
    <location>
        <begin position="158"/>
        <end position="170"/>
    </location>
</feature>
<dbReference type="EC" id="1.11.1.10" evidence="2"/>
<dbReference type="AlphaFoldDB" id="A0A6J4HAQ8"/>
<dbReference type="EMBL" id="CADCSY010000027">
    <property type="protein sequence ID" value="CAA9219808.1"/>
    <property type="molecule type" value="Genomic_DNA"/>
</dbReference>
<proteinExistence type="predicted"/>
<protein>
    <submittedName>
        <fullName evidence="2">Non-heme chloroperoxidase</fullName>
        <ecNumber evidence="2">1.11.1.10</ecNumber>
    </submittedName>
</protein>
<feature type="compositionally biased region" description="Basic residues" evidence="1">
    <location>
        <begin position="71"/>
        <end position="80"/>
    </location>
</feature>
<feature type="compositionally biased region" description="Basic residues" evidence="1">
    <location>
        <begin position="51"/>
        <end position="60"/>
    </location>
</feature>
<accession>A0A6J4HAQ8</accession>
<keyword evidence="2" id="KW-0575">Peroxidase</keyword>
<feature type="compositionally biased region" description="Basic and acidic residues" evidence="1">
    <location>
        <begin position="1"/>
        <end position="16"/>
    </location>
</feature>
<feature type="region of interest" description="Disordered" evidence="1">
    <location>
        <begin position="1"/>
        <end position="220"/>
    </location>
</feature>
<feature type="non-terminal residue" evidence="2">
    <location>
        <position position="1"/>
    </location>
</feature>
<feature type="compositionally biased region" description="Basic residues" evidence="1">
    <location>
        <begin position="190"/>
        <end position="201"/>
    </location>
</feature>